<evidence type="ECO:0000313" key="4">
    <source>
        <dbReference type="Proteomes" id="UP000233551"/>
    </source>
</evidence>
<proteinExistence type="predicted"/>
<feature type="chain" id="PRO_5014132048" evidence="2">
    <location>
        <begin position="17"/>
        <end position="302"/>
    </location>
</feature>
<reference evidence="3 4" key="1">
    <citation type="submission" date="2017-11" db="EMBL/GenBank/DDBJ databases">
        <title>De-novo sequencing of pomegranate (Punica granatum L.) genome.</title>
        <authorList>
            <person name="Akparov Z."/>
            <person name="Amiraslanov A."/>
            <person name="Hajiyeva S."/>
            <person name="Abbasov M."/>
            <person name="Kaur K."/>
            <person name="Hamwieh A."/>
            <person name="Solovyev V."/>
            <person name="Salamov A."/>
            <person name="Braich B."/>
            <person name="Kosarev P."/>
            <person name="Mahmoud A."/>
            <person name="Hajiyev E."/>
            <person name="Babayeva S."/>
            <person name="Izzatullayeva V."/>
            <person name="Mammadov A."/>
            <person name="Mammadov A."/>
            <person name="Sharifova S."/>
            <person name="Ojaghi J."/>
            <person name="Eynullazada K."/>
            <person name="Bayramov B."/>
            <person name="Abdulazimova A."/>
            <person name="Shahmuradov I."/>
        </authorList>
    </citation>
    <scope>NUCLEOTIDE SEQUENCE [LARGE SCALE GENOMIC DNA]</scope>
    <source>
        <strain evidence="4">cv. AG2017</strain>
        <tissue evidence="3">Leaf</tissue>
    </source>
</reference>
<evidence type="ECO:0000256" key="1">
    <source>
        <dbReference type="SAM" id="Phobius"/>
    </source>
</evidence>
<gene>
    <name evidence="3" type="ORF">CRG98_032791</name>
</gene>
<evidence type="ECO:0000256" key="2">
    <source>
        <dbReference type="SAM" id="SignalP"/>
    </source>
</evidence>
<evidence type="ECO:0000313" key="3">
    <source>
        <dbReference type="EMBL" id="PKI46794.1"/>
    </source>
</evidence>
<accession>A0A2I0IS38</accession>
<keyword evidence="2" id="KW-0732">Signal</keyword>
<dbReference type="AlphaFoldDB" id="A0A2I0IS38"/>
<feature type="transmembrane region" description="Helical" evidence="1">
    <location>
        <begin position="86"/>
        <end position="107"/>
    </location>
</feature>
<protein>
    <submittedName>
        <fullName evidence="3">Uncharacterized protein</fullName>
    </submittedName>
</protein>
<comment type="caution">
    <text evidence="3">The sequence shown here is derived from an EMBL/GenBank/DDBJ whole genome shotgun (WGS) entry which is preliminary data.</text>
</comment>
<dbReference type="Proteomes" id="UP000233551">
    <property type="component" value="Unassembled WGS sequence"/>
</dbReference>
<organism evidence="3 4">
    <name type="scientific">Punica granatum</name>
    <name type="common">Pomegranate</name>
    <dbReference type="NCBI Taxonomy" id="22663"/>
    <lineage>
        <taxon>Eukaryota</taxon>
        <taxon>Viridiplantae</taxon>
        <taxon>Streptophyta</taxon>
        <taxon>Embryophyta</taxon>
        <taxon>Tracheophyta</taxon>
        <taxon>Spermatophyta</taxon>
        <taxon>Magnoliopsida</taxon>
        <taxon>eudicotyledons</taxon>
        <taxon>Gunneridae</taxon>
        <taxon>Pentapetalae</taxon>
        <taxon>rosids</taxon>
        <taxon>malvids</taxon>
        <taxon>Myrtales</taxon>
        <taxon>Lythraceae</taxon>
        <taxon>Punica</taxon>
    </lineage>
</organism>
<keyword evidence="1" id="KW-0472">Membrane</keyword>
<feature type="transmembrane region" description="Helical" evidence="1">
    <location>
        <begin position="119"/>
        <end position="136"/>
    </location>
</feature>
<feature type="signal peptide" evidence="2">
    <location>
        <begin position="1"/>
        <end position="16"/>
    </location>
</feature>
<sequence length="302" mass="32961">MSFFLFLCRMISSASCWSSMFPPTFSSRESSIILLEEDPGTWCWVGLRPFIEITVLLAAFLEALVGRLGSLFDRRRKLVSSAFDRLPTVGLWSAFVGYLVLVGLISFSSVRGVELMGRLGLSMYCAIWGIVQFWWIGEGDSGLVGWVGGGNECGGVAGCGDAGVAVICDGGMSVWLSEQSHGHRSCVMGTRMRALGVTYHFDKACRRRGMIAFGGGGLKPKGLMSRVKGMLGLDGLGLGLQKKELGRGPLAKGGQDRGEWRRRLLGGGSRPWTPRRRPKMFAGDNFGRRRCFAVLDRDLTDV</sequence>
<keyword evidence="1" id="KW-1133">Transmembrane helix</keyword>
<name>A0A2I0IS38_PUNGR</name>
<keyword evidence="4" id="KW-1185">Reference proteome</keyword>
<keyword evidence="1" id="KW-0812">Transmembrane</keyword>
<dbReference type="EMBL" id="PGOL01002574">
    <property type="protein sequence ID" value="PKI46794.1"/>
    <property type="molecule type" value="Genomic_DNA"/>
</dbReference>